<dbReference type="EMBL" id="JACGDG010000035">
    <property type="protein sequence ID" value="MBA6119130.1"/>
    <property type="molecule type" value="Genomic_DNA"/>
</dbReference>
<dbReference type="AlphaFoldDB" id="A0A7W2L677"/>
<proteinExistence type="predicted"/>
<evidence type="ECO:0000313" key="2">
    <source>
        <dbReference type="Proteomes" id="UP000553948"/>
    </source>
</evidence>
<sequence>MISIRSSYHPIDAAILWCDLSDHEDEILQVDLSLPGSLLKHFPQWPGLHDHAECIYDAIVGGDLPATYLGHPITSDYQVHRVHWSIRRADLMVWFARNYPGEKPAFLFSSNIDHSECVSLNAHLAKQAELDFALGTLEQLQQSYAAATDEMAALTTFNDKLKARLDSLGIPSETSEAMHNMLIGAMLVATLGKNQNGKLQSIYPSQAAFVQAILRRFPDVDGLSKSTIDRRFADARRLIAQVTRG</sequence>
<protein>
    <submittedName>
        <fullName evidence="1">Uncharacterized protein</fullName>
    </submittedName>
</protein>
<organism evidence="1 2">
    <name type="scientific">Pseudomonas putida</name>
    <name type="common">Arthrobacter siderocapsulatus</name>
    <dbReference type="NCBI Taxonomy" id="303"/>
    <lineage>
        <taxon>Bacteria</taxon>
        <taxon>Pseudomonadati</taxon>
        <taxon>Pseudomonadota</taxon>
        <taxon>Gammaproteobacteria</taxon>
        <taxon>Pseudomonadales</taxon>
        <taxon>Pseudomonadaceae</taxon>
        <taxon>Pseudomonas</taxon>
    </lineage>
</organism>
<gene>
    <name evidence="1" type="ORF">H4C47_25845</name>
</gene>
<dbReference type="Proteomes" id="UP000553948">
    <property type="component" value="Unassembled WGS sequence"/>
</dbReference>
<accession>A0A7W2L677</accession>
<evidence type="ECO:0000313" key="1">
    <source>
        <dbReference type="EMBL" id="MBA6119130.1"/>
    </source>
</evidence>
<name>A0A7W2L677_PSEPU</name>
<reference evidence="1 2" key="1">
    <citation type="submission" date="2020-07" db="EMBL/GenBank/DDBJ databases">
        <title>Diversity of carbapenemase encoding genes among Pseudomonas putida group clinical isolates in a tertiary Brazilian hospital.</title>
        <authorList>
            <person name="Alberto-Lei F."/>
            <person name="Nodari C.S."/>
            <person name="Streling A.P."/>
            <person name="Paulino J.T."/>
            <person name="Bessa-Neto F.O."/>
            <person name="Cayo R."/>
            <person name="Gales A.C."/>
        </authorList>
    </citation>
    <scope>NUCLEOTIDE SEQUENCE [LARGE SCALE GENOMIC DNA]</scope>
    <source>
        <strain evidence="1 2">12464</strain>
    </source>
</reference>
<dbReference type="RefSeq" id="WP_181073983.1">
    <property type="nucleotide sequence ID" value="NZ_JACGDG010000035.1"/>
</dbReference>
<comment type="caution">
    <text evidence="1">The sequence shown here is derived from an EMBL/GenBank/DDBJ whole genome shotgun (WGS) entry which is preliminary data.</text>
</comment>